<protein>
    <recommendedName>
        <fullName evidence="15 16">Type III pantothenate kinase</fullName>
        <ecNumber evidence="6 16">2.7.1.33</ecNumber>
    </recommendedName>
    <alternativeName>
        <fullName evidence="16">PanK-III</fullName>
    </alternativeName>
    <alternativeName>
        <fullName evidence="16">Pantothenic acid kinase</fullName>
    </alternativeName>
</protein>
<evidence type="ECO:0000256" key="7">
    <source>
        <dbReference type="ARBA" id="ARBA00022490"/>
    </source>
</evidence>
<keyword evidence="12 16" id="KW-0630">Potassium</keyword>
<dbReference type="EC" id="2.7.1.33" evidence="6 16"/>
<evidence type="ECO:0000256" key="2">
    <source>
        <dbReference type="ARBA" id="ARBA00001958"/>
    </source>
</evidence>
<comment type="cofactor">
    <cofactor evidence="16">
        <name>NH4(+)</name>
        <dbReference type="ChEBI" id="CHEBI:28938"/>
    </cofactor>
    <cofactor evidence="16">
        <name>K(+)</name>
        <dbReference type="ChEBI" id="CHEBI:29103"/>
    </cofactor>
    <text evidence="16">A monovalent cation. Ammonium or potassium.</text>
</comment>
<comment type="function">
    <text evidence="16">Catalyzes the phosphorylation of pantothenate (Pan), the first step in CoA biosynthesis.</text>
</comment>
<dbReference type="PANTHER" id="PTHR34265">
    <property type="entry name" value="TYPE III PANTOTHENATE KINASE"/>
    <property type="match status" value="1"/>
</dbReference>
<evidence type="ECO:0000256" key="10">
    <source>
        <dbReference type="ARBA" id="ARBA00022777"/>
    </source>
</evidence>
<reference evidence="17 18" key="1">
    <citation type="submission" date="2018-03" db="EMBL/GenBank/DDBJ databases">
        <title>Genomic Encyclopedia of Type Strains, Phase III (KMG-III): the genomes of soil and plant-associated and newly described type strains.</title>
        <authorList>
            <person name="Whitman W."/>
        </authorList>
    </citation>
    <scope>NUCLEOTIDE SEQUENCE [LARGE SCALE GENOMIC DNA]</scope>
    <source>
        <strain evidence="17 18">MWH-P2sevCIIIb</strain>
    </source>
</reference>
<evidence type="ECO:0000256" key="6">
    <source>
        <dbReference type="ARBA" id="ARBA00012102"/>
    </source>
</evidence>
<sequence length="257" mass="26785">MIILLDVGNSRVKLGWQHPSMGREPTVHAISLQPLDALTGALTKWLDRLPMQPTAAMGVNVAGNVVAQAIGTALASVGCKIQWILPSAAALDVQNGYTPPTQLGADRWAALLGLAGHFPGAHAPLILATFGTATTIDTLSPDNIFQGGLILPGPALMRQSLAQGTANLPLADSASNDYPKHTLQAIASGVVAAQAGAVLRQCQIARKHFGADPILCVSGGGWLEVEVEVRRMMPDLNPVFLINPVLDGVARLANQPG</sequence>
<dbReference type="InterPro" id="IPR043129">
    <property type="entry name" value="ATPase_NBD"/>
</dbReference>
<evidence type="ECO:0000256" key="12">
    <source>
        <dbReference type="ARBA" id="ARBA00022958"/>
    </source>
</evidence>
<evidence type="ECO:0000256" key="15">
    <source>
        <dbReference type="ARBA" id="ARBA00040883"/>
    </source>
</evidence>
<dbReference type="RefSeq" id="WP_106227384.1">
    <property type="nucleotide sequence ID" value="NZ_PVTV01000012.1"/>
</dbReference>
<evidence type="ECO:0000256" key="8">
    <source>
        <dbReference type="ARBA" id="ARBA00022679"/>
    </source>
</evidence>
<comment type="cofactor">
    <cofactor evidence="2">
        <name>K(+)</name>
        <dbReference type="ChEBI" id="CHEBI:29103"/>
    </cofactor>
</comment>
<dbReference type="HAMAP" id="MF_01274">
    <property type="entry name" value="Pantothen_kinase_3"/>
    <property type="match status" value="1"/>
</dbReference>
<evidence type="ECO:0000256" key="1">
    <source>
        <dbReference type="ARBA" id="ARBA00001206"/>
    </source>
</evidence>
<evidence type="ECO:0000313" key="18">
    <source>
        <dbReference type="Proteomes" id="UP000238308"/>
    </source>
</evidence>
<dbReference type="InterPro" id="IPR004619">
    <property type="entry name" value="Type_III_PanK"/>
</dbReference>
<keyword evidence="11 16" id="KW-0067">ATP-binding</keyword>
<dbReference type="UniPathway" id="UPA00241">
    <property type="reaction ID" value="UER00352"/>
</dbReference>
<feature type="active site" description="Proton acceptor" evidence="16">
    <location>
        <position position="106"/>
    </location>
</feature>
<feature type="binding site" evidence="16">
    <location>
        <begin position="104"/>
        <end position="107"/>
    </location>
    <ligand>
        <name>substrate</name>
    </ligand>
</feature>
<keyword evidence="18" id="KW-1185">Reference proteome</keyword>
<dbReference type="CDD" id="cd24015">
    <property type="entry name" value="ASKHA_NBD_PanK-III"/>
    <property type="match status" value="1"/>
</dbReference>
<keyword evidence="9 16" id="KW-0547">Nucleotide-binding</keyword>
<comment type="caution">
    <text evidence="17">The sequence shown here is derived from an EMBL/GenBank/DDBJ whole genome shotgun (WGS) entry which is preliminary data.</text>
</comment>
<dbReference type="AlphaFoldDB" id="A0A2T0XID0"/>
<dbReference type="Proteomes" id="UP000238308">
    <property type="component" value="Unassembled WGS sequence"/>
</dbReference>
<keyword evidence="13 16" id="KW-0173">Coenzyme A biosynthesis</keyword>
<comment type="subcellular location">
    <subcellularLocation>
        <location evidence="3 16">Cytoplasm</location>
    </subcellularLocation>
</comment>
<feature type="binding site" evidence="16">
    <location>
        <position position="182"/>
    </location>
    <ligand>
        <name>substrate</name>
    </ligand>
</feature>
<proteinExistence type="inferred from homology"/>
<evidence type="ECO:0000256" key="13">
    <source>
        <dbReference type="ARBA" id="ARBA00022993"/>
    </source>
</evidence>
<evidence type="ECO:0000256" key="16">
    <source>
        <dbReference type="HAMAP-Rule" id="MF_01274"/>
    </source>
</evidence>
<dbReference type="SUPFAM" id="SSF53067">
    <property type="entry name" value="Actin-like ATPase domain"/>
    <property type="match status" value="2"/>
</dbReference>
<dbReference type="GO" id="GO:0015937">
    <property type="term" value="P:coenzyme A biosynthetic process"/>
    <property type="evidence" value="ECO:0007669"/>
    <property type="project" value="UniProtKB-UniRule"/>
</dbReference>
<comment type="caution">
    <text evidence="16">Lacks conserved residue(s) required for the propagation of feature annotation.</text>
</comment>
<dbReference type="PANTHER" id="PTHR34265:SF1">
    <property type="entry name" value="TYPE III PANTOTHENATE KINASE"/>
    <property type="match status" value="1"/>
</dbReference>
<evidence type="ECO:0000256" key="14">
    <source>
        <dbReference type="ARBA" id="ARBA00038036"/>
    </source>
</evidence>
<feature type="binding site" evidence="16">
    <location>
        <begin position="6"/>
        <end position="13"/>
    </location>
    <ligand>
        <name>ATP</name>
        <dbReference type="ChEBI" id="CHEBI:30616"/>
    </ligand>
</feature>
<evidence type="ECO:0000256" key="9">
    <source>
        <dbReference type="ARBA" id="ARBA00022741"/>
    </source>
</evidence>
<accession>A0A2T0XID0</accession>
<evidence type="ECO:0000256" key="3">
    <source>
        <dbReference type="ARBA" id="ARBA00004496"/>
    </source>
</evidence>
<comment type="similarity">
    <text evidence="14 16">Belongs to the type III pantothenate kinase family.</text>
</comment>
<name>A0A2T0XID0_9BURK</name>
<dbReference type="GO" id="GO:0005524">
    <property type="term" value="F:ATP binding"/>
    <property type="evidence" value="ECO:0007669"/>
    <property type="project" value="UniProtKB-UniRule"/>
</dbReference>
<organism evidence="17 18">
    <name type="scientific">Jezberella montanilacus</name>
    <dbReference type="NCBI Taxonomy" id="323426"/>
    <lineage>
        <taxon>Bacteria</taxon>
        <taxon>Pseudomonadati</taxon>
        <taxon>Pseudomonadota</taxon>
        <taxon>Betaproteobacteria</taxon>
        <taxon>Burkholderiales</taxon>
        <taxon>Alcaligenaceae</taxon>
        <taxon>Jezberella</taxon>
    </lineage>
</organism>
<keyword evidence="8 16" id="KW-0808">Transferase</keyword>
<dbReference type="GO" id="GO:0004594">
    <property type="term" value="F:pantothenate kinase activity"/>
    <property type="evidence" value="ECO:0007669"/>
    <property type="project" value="UniProtKB-UniRule"/>
</dbReference>
<keyword evidence="10 16" id="KW-0418">Kinase</keyword>
<gene>
    <name evidence="16" type="primary">coaX</name>
    <name evidence="17" type="ORF">BCM14_1543</name>
</gene>
<feature type="binding site" evidence="16">
    <location>
        <position position="132"/>
    </location>
    <ligand>
        <name>ATP</name>
        <dbReference type="ChEBI" id="CHEBI:30616"/>
    </ligand>
</feature>
<keyword evidence="7 16" id="KW-0963">Cytoplasm</keyword>
<dbReference type="Pfam" id="PF03309">
    <property type="entry name" value="Pan_kinase"/>
    <property type="match status" value="1"/>
</dbReference>
<dbReference type="Gene3D" id="3.30.420.40">
    <property type="match status" value="2"/>
</dbReference>
<evidence type="ECO:0000256" key="5">
    <source>
        <dbReference type="ARBA" id="ARBA00011738"/>
    </source>
</evidence>
<dbReference type="GO" id="GO:0005737">
    <property type="term" value="C:cytoplasm"/>
    <property type="evidence" value="ECO:0007669"/>
    <property type="project" value="UniProtKB-SubCell"/>
</dbReference>
<evidence type="ECO:0000313" key="17">
    <source>
        <dbReference type="EMBL" id="PRY98709.1"/>
    </source>
</evidence>
<feature type="binding site" evidence="16">
    <location>
        <position position="97"/>
    </location>
    <ligand>
        <name>substrate</name>
    </ligand>
</feature>
<evidence type="ECO:0000256" key="11">
    <source>
        <dbReference type="ARBA" id="ARBA00022840"/>
    </source>
</evidence>
<dbReference type="EMBL" id="PVTV01000012">
    <property type="protein sequence ID" value="PRY98709.1"/>
    <property type="molecule type" value="Genomic_DNA"/>
</dbReference>
<dbReference type="OrthoDB" id="9781305at2"/>
<dbReference type="NCBIfam" id="TIGR00671">
    <property type="entry name" value="baf"/>
    <property type="match status" value="1"/>
</dbReference>
<comment type="catalytic activity">
    <reaction evidence="1 16">
        <text>(R)-pantothenate + ATP = (R)-4'-phosphopantothenate + ADP + H(+)</text>
        <dbReference type="Rhea" id="RHEA:16373"/>
        <dbReference type="ChEBI" id="CHEBI:10986"/>
        <dbReference type="ChEBI" id="CHEBI:15378"/>
        <dbReference type="ChEBI" id="CHEBI:29032"/>
        <dbReference type="ChEBI" id="CHEBI:30616"/>
        <dbReference type="ChEBI" id="CHEBI:456216"/>
        <dbReference type="EC" id="2.7.1.33"/>
    </reaction>
</comment>
<comment type="subunit">
    <text evidence="5 16">Homodimer.</text>
</comment>
<evidence type="ECO:0000256" key="4">
    <source>
        <dbReference type="ARBA" id="ARBA00005225"/>
    </source>
</evidence>
<comment type="pathway">
    <text evidence="4 16">Cofactor biosynthesis; coenzyme A biosynthesis; CoA from (R)-pantothenate: step 1/5.</text>
</comment>